<dbReference type="PANTHER" id="PTHR12128:SF67">
    <property type="entry name" value="BLR3884 PROTEIN"/>
    <property type="match status" value="1"/>
</dbReference>
<organism evidence="5 6">
    <name type="scientific">Salinarimonas soli</name>
    <dbReference type="NCBI Taxonomy" id="1638099"/>
    <lineage>
        <taxon>Bacteria</taxon>
        <taxon>Pseudomonadati</taxon>
        <taxon>Pseudomonadota</taxon>
        <taxon>Alphaproteobacteria</taxon>
        <taxon>Hyphomicrobiales</taxon>
        <taxon>Salinarimonadaceae</taxon>
        <taxon>Salinarimonas</taxon>
    </lineage>
</organism>
<dbReference type="AlphaFoldDB" id="A0A5B2VY54"/>
<evidence type="ECO:0000313" key="5">
    <source>
        <dbReference type="EMBL" id="KAA2244321.1"/>
    </source>
</evidence>
<comment type="similarity">
    <text evidence="2">Belongs to the DapA family.</text>
</comment>
<keyword evidence="6" id="KW-1185">Reference proteome</keyword>
<evidence type="ECO:0000256" key="1">
    <source>
        <dbReference type="ARBA" id="ARBA00023239"/>
    </source>
</evidence>
<dbReference type="PANTHER" id="PTHR12128">
    <property type="entry name" value="DIHYDRODIPICOLINATE SYNTHASE"/>
    <property type="match status" value="1"/>
</dbReference>
<accession>A0A5B2VY54</accession>
<reference evidence="5 6" key="1">
    <citation type="submission" date="2019-09" db="EMBL/GenBank/DDBJ databases">
        <title>Salinarimonas rosea gen. nov., sp. nov., a new member of the a-2 subgroup of the Proteobacteria.</title>
        <authorList>
            <person name="Liu J."/>
        </authorList>
    </citation>
    <scope>NUCLEOTIDE SEQUENCE [LARGE SCALE GENOMIC DNA]</scope>
    <source>
        <strain evidence="5 6">BN140002</strain>
    </source>
</reference>
<evidence type="ECO:0000256" key="3">
    <source>
        <dbReference type="PIRSR" id="PIRSR001365-1"/>
    </source>
</evidence>
<evidence type="ECO:0000256" key="2">
    <source>
        <dbReference type="PIRNR" id="PIRNR001365"/>
    </source>
</evidence>
<protein>
    <submittedName>
        <fullName evidence="5">Dihydrodipicolinate synthase family protein</fullName>
    </submittedName>
</protein>
<keyword evidence="1 2" id="KW-0456">Lyase</keyword>
<comment type="caution">
    <text evidence="5">The sequence shown here is derived from an EMBL/GenBank/DDBJ whole genome shotgun (WGS) entry which is preliminary data.</text>
</comment>
<dbReference type="Pfam" id="PF00701">
    <property type="entry name" value="DHDPS"/>
    <property type="match status" value="1"/>
</dbReference>
<dbReference type="RefSeq" id="WP_149814977.1">
    <property type="nucleotide sequence ID" value="NZ_VUOA01000001.1"/>
</dbReference>
<dbReference type="OrthoDB" id="7157803at2"/>
<dbReference type="EMBL" id="VUOA01000001">
    <property type="protein sequence ID" value="KAA2244321.1"/>
    <property type="molecule type" value="Genomic_DNA"/>
</dbReference>
<feature type="active site" description="Schiff-base intermediate with substrate" evidence="3">
    <location>
        <position position="173"/>
    </location>
</feature>
<dbReference type="SUPFAM" id="SSF51569">
    <property type="entry name" value="Aldolase"/>
    <property type="match status" value="1"/>
</dbReference>
<dbReference type="InterPro" id="IPR013785">
    <property type="entry name" value="Aldolase_TIM"/>
</dbReference>
<reference evidence="5 6" key="2">
    <citation type="submission" date="2019-09" db="EMBL/GenBank/DDBJ databases">
        <authorList>
            <person name="Jin C."/>
        </authorList>
    </citation>
    <scope>NUCLEOTIDE SEQUENCE [LARGE SCALE GENOMIC DNA]</scope>
    <source>
        <strain evidence="5 6">BN140002</strain>
    </source>
</reference>
<evidence type="ECO:0000256" key="4">
    <source>
        <dbReference type="PIRSR" id="PIRSR001365-2"/>
    </source>
</evidence>
<dbReference type="InterPro" id="IPR002220">
    <property type="entry name" value="DapA-like"/>
</dbReference>
<evidence type="ECO:0000313" key="6">
    <source>
        <dbReference type="Proteomes" id="UP000323142"/>
    </source>
</evidence>
<dbReference type="PRINTS" id="PR00146">
    <property type="entry name" value="DHPICSNTHASE"/>
</dbReference>
<name>A0A5B2VY54_9HYPH</name>
<dbReference type="Proteomes" id="UP000323142">
    <property type="component" value="Unassembled WGS sequence"/>
</dbReference>
<feature type="binding site" evidence="4">
    <location>
        <position position="214"/>
    </location>
    <ligand>
        <name>pyruvate</name>
        <dbReference type="ChEBI" id="CHEBI:15361"/>
    </ligand>
</feature>
<feature type="binding site" evidence="4">
    <location>
        <position position="52"/>
    </location>
    <ligand>
        <name>pyruvate</name>
        <dbReference type="ChEBI" id="CHEBI:15361"/>
    </ligand>
</feature>
<gene>
    <name evidence="5" type="ORF">F0L46_00025</name>
</gene>
<feature type="active site" description="Proton donor/acceptor" evidence="3">
    <location>
        <position position="143"/>
    </location>
</feature>
<dbReference type="CDD" id="cd00408">
    <property type="entry name" value="DHDPS-like"/>
    <property type="match status" value="1"/>
</dbReference>
<dbReference type="SMART" id="SM01130">
    <property type="entry name" value="DHDPS"/>
    <property type="match status" value="1"/>
</dbReference>
<dbReference type="GO" id="GO:0008840">
    <property type="term" value="F:4-hydroxy-tetrahydrodipicolinate synthase activity"/>
    <property type="evidence" value="ECO:0007669"/>
    <property type="project" value="TreeGrafter"/>
</dbReference>
<dbReference type="PIRSF" id="PIRSF001365">
    <property type="entry name" value="DHDPS"/>
    <property type="match status" value="1"/>
</dbReference>
<dbReference type="Gene3D" id="3.20.20.70">
    <property type="entry name" value="Aldolase class I"/>
    <property type="match status" value="1"/>
</dbReference>
<sequence length="298" mass="30113">MADTTQGTRFGLSCALLTPFGADGRVDPGRLARHAARVLDEGCDGVTLCGTTGEGASVALQERAVMLGALARAGIAGERIHVGVAASVVDDAVAQGRQALDAGAAGLLLAPPFYFKGVGDEGLLAWFCAVIGALEGARGIVLYHIPSVTAVPLSVDLVGRLRRAFPEAITGVKDSSGDWATTQGFLAAHGDLAILVGDERILPRAVRAGAGGSICGLANIVAGRLRPIVHEGRDDAAVSALVEAVVARPIVPALKSAVARATRDADWAAVRPPLTALSAAEAGAFLAEHDAILGGATA</sequence>
<proteinExistence type="inferred from homology"/>